<sequence length="409" mass="45325">MNGPTFHREAVAQIDREQLLEFGLSGQWGNFLSRLFVTDILKWFLGQTLKTILYPKVAFWKVRYASQNARGAEAILSGLVIVPLDGLNRPVPDTLLGFQHGTVLEKRLAPSTFDLSRPLDYLEVLIAAAYAMDGYTVVIADYPGLGVDPGDHPYMNAKPLAVSVADLLVAVKNQICASSGFPNPRLFLTGYSEGGYATMAVARELQSNRKYAGPLRVLAAAPLAGAYDLSGTMRELMLQKAAYGDGYYLPMTIRGLHACYGDAYGDGIFTGARALKPEYQFLFDLVDGYHPVDEVQKYMPPVPREILAPAFIAQLENERSAACRALRENDLYHWTPEMPMYLYHSPDDDRVPYANSRIASASFMRRKRMIPVVPTFSLPLPGSEHGKAAPVCFLTSSVWLKLFRKAAKN</sequence>
<accession>A0A4V2QCS2</accession>
<dbReference type="InterPro" id="IPR005152">
    <property type="entry name" value="Lipase_secreted"/>
</dbReference>
<dbReference type="GO" id="GO:0016042">
    <property type="term" value="P:lipid catabolic process"/>
    <property type="evidence" value="ECO:0007669"/>
    <property type="project" value="InterPro"/>
</dbReference>
<dbReference type="AlphaFoldDB" id="A0A4V2QCS2"/>
<dbReference type="Proteomes" id="UP000295008">
    <property type="component" value="Unassembled WGS sequence"/>
</dbReference>
<evidence type="ECO:0000313" key="1">
    <source>
        <dbReference type="EMBL" id="TCL61467.1"/>
    </source>
</evidence>
<dbReference type="GO" id="GO:0004806">
    <property type="term" value="F:triacylglycerol lipase activity"/>
    <property type="evidence" value="ECO:0007669"/>
    <property type="project" value="InterPro"/>
</dbReference>
<dbReference type="OrthoDB" id="252464at2"/>
<organism evidence="1 2">
    <name type="scientific">Hydrogenispora ethanolica</name>
    <dbReference type="NCBI Taxonomy" id="1082276"/>
    <lineage>
        <taxon>Bacteria</taxon>
        <taxon>Bacillati</taxon>
        <taxon>Bacillota</taxon>
        <taxon>Hydrogenispora</taxon>
    </lineage>
</organism>
<protein>
    <submittedName>
        <fullName evidence="1">Secretory lipase</fullName>
    </submittedName>
</protein>
<proteinExistence type="predicted"/>
<keyword evidence="2" id="KW-1185">Reference proteome</keyword>
<comment type="caution">
    <text evidence="1">The sequence shown here is derived from an EMBL/GenBank/DDBJ whole genome shotgun (WGS) entry which is preliminary data.</text>
</comment>
<gene>
    <name evidence="1" type="ORF">EDC14_103423</name>
</gene>
<dbReference type="EMBL" id="SLUN01000034">
    <property type="protein sequence ID" value="TCL61467.1"/>
    <property type="molecule type" value="Genomic_DNA"/>
</dbReference>
<dbReference type="SUPFAM" id="SSF53474">
    <property type="entry name" value="alpha/beta-Hydrolases"/>
    <property type="match status" value="1"/>
</dbReference>
<dbReference type="RefSeq" id="WP_132016274.1">
    <property type="nucleotide sequence ID" value="NZ_SLUN01000034.1"/>
</dbReference>
<dbReference type="PANTHER" id="PTHR34853:SF1">
    <property type="entry name" value="LIPASE 5"/>
    <property type="match status" value="1"/>
</dbReference>
<dbReference type="Pfam" id="PF03583">
    <property type="entry name" value="LIP"/>
    <property type="match status" value="1"/>
</dbReference>
<name>A0A4V2QCS2_HYDET</name>
<dbReference type="Gene3D" id="3.40.50.1820">
    <property type="entry name" value="alpha/beta hydrolase"/>
    <property type="match status" value="1"/>
</dbReference>
<dbReference type="InterPro" id="IPR029058">
    <property type="entry name" value="AB_hydrolase_fold"/>
</dbReference>
<dbReference type="PANTHER" id="PTHR34853">
    <property type="match status" value="1"/>
</dbReference>
<dbReference type="Gene3D" id="1.10.260.160">
    <property type="match status" value="1"/>
</dbReference>
<evidence type="ECO:0000313" key="2">
    <source>
        <dbReference type="Proteomes" id="UP000295008"/>
    </source>
</evidence>
<reference evidence="1 2" key="1">
    <citation type="submission" date="2019-03" db="EMBL/GenBank/DDBJ databases">
        <title>Genomic Encyclopedia of Type Strains, Phase IV (KMG-IV): sequencing the most valuable type-strain genomes for metagenomic binning, comparative biology and taxonomic classification.</title>
        <authorList>
            <person name="Goeker M."/>
        </authorList>
    </citation>
    <scope>NUCLEOTIDE SEQUENCE [LARGE SCALE GENOMIC DNA]</scope>
    <source>
        <strain evidence="1 2">LX-B</strain>
    </source>
</reference>